<dbReference type="Proteomes" id="UP000241507">
    <property type="component" value="Chromosome"/>
</dbReference>
<evidence type="ECO:0000313" key="1">
    <source>
        <dbReference type="EMBL" id="AVR44380.1"/>
    </source>
</evidence>
<gene>
    <name evidence="1" type="ORF">C7S20_03420</name>
</gene>
<dbReference type="AlphaFoldDB" id="A0A2R3Z279"/>
<accession>A0A2R3Z279</accession>
<dbReference type="Pfam" id="PF10012">
    <property type="entry name" value="DUF2255"/>
    <property type="match status" value="1"/>
</dbReference>
<dbReference type="OrthoDB" id="980661at2"/>
<dbReference type="RefSeq" id="WP_107011158.1">
    <property type="nucleotide sequence ID" value="NZ_CP028136.1"/>
</dbReference>
<dbReference type="EMBL" id="CP028136">
    <property type="protein sequence ID" value="AVR44380.1"/>
    <property type="molecule type" value="Genomic_DNA"/>
</dbReference>
<proteinExistence type="predicted"/>
<dbReference type="KEGG" id="grs:C7S20_03420"/>
<name>A0A2R3Z279_9FLAO</name>
<sequence length="125" mass="14785">MFPKDFYSYLANNTLVEIKGGLTRPSFLKIWMVEVDKRIFARSWNKSERSWFTEFQKTGIGEIKFGDKVIRVKGKKINASNPINQKISEAYLKKYDQPGNLKYAEGISQPEYFEYTMEFFHQEPH</sequence>
<protein>
    <submittedName>
        <fullName evidence="1">DUF2255 domain-containing protein</fullName>
    </submittedName>
</protein>
<reference evidence="2" key="1">
    <citation type="submission" date="2018-03" db="EMBL/GenBank/DDBJ databases">
        <title>Gramella fulva sp. nov., isolated from a dry surface of tidal flat.</title>
        <authorList>
            <person name="Hwang S.H."/>
            <person name="Hwang W.M."/>
            <person name="Kang K."/>
            <person name="Ahn T.-Y."/>
        </authorList>
    </citation>
    <scope>NUCLEOTIDE SEQUENCE [LARGE SCALE GENOMIC DNA]</scope>
    <source>
        <strain evidence="2">SH35</strain>
    </source>
</reference>
<organism evidence="1 2">
    <name type="scientific">Christiangramia fulva</name>
    <dbReference type="NCBI Taxonomy" id="2126553"/>
    <lineage>
        <taxon>Bacteria</taxon>
        <taxon>Pseudomonadati</taxon>
        <taxon>Bacteroidota</taxon>
        <taxon>Flavobacteriia</taxon>
        <taxon>Flavobacteriales</taxon>
        <taxon>Flavobacteriaceae</taxon>
        <taxon>Christiangramia</taxon>
    </lineage>
</organism>
<dbReference type="InterPro" id="IPR016888">
    <property type="entry name" value="UCP028498"/>
</dbReference>
<evidence type="ECO:0000313" key="2">
    <source>
        <dbReference type="Proteomes" id="UP000241507"/>
    </source>
</evidence>
<keyword evidence="2" id="KW-1185">Reference proteome</keyword>